<organism evidence="1 2">
    <name type="scientific">Cystobacter fuscus (strain ATCC 25194 / DSM 2262 / NBRC 100088 / M29)</name>
    <dbReference type="NCBI Taxonomy" id="1242864"/>
    <lineage>
        <taxon>Bacteria</taxon>
        <taxon>Pseudomonadati</taxon>
        <taxon>Myxococcota</taxon>
        <taxon>Myxococcia</taxon>
        <taxon>Myxococcales</taxon>
        <taxon>Cystobacterineae</taxon>
        <taxon>Archangiaceae</taxon>
        <taxon>Cystobacter</taxon>
    </lineage>
</organism>
<protein>
    <submittedName>
        <fullName evidence="1">Uncharacterized protein</fullName>
    </submittedName>
</protein>
<name>S9PP13_CYSF2</name>
<evidence type="ECO:0000313" key="2">
    <source>
        <dbReference type="Proteomes" id="UP000011682"/>
    </source>
</evidence>
<gene>
    <name evidence="1" type="ORF">D187_005341</name>
</gene>
<evidence type="ECO:0000313" key="1">
    <source>
        <dbReference type="EMBL" id="EPX64207.1"/>
    </source>
</evidence>
<keyword evidence="2" id="KW-1185">Reference proteome</keyword>
<proteinExistence type="predicted"/>
<dbReference type="EMBL" id="ANAH02000004">
    <property type="protein sequence ID" value="EPX64207.1"/>
    <property type="molecule type" value="Genomic_DNA"/>
</dbReference>
<comment type="caution">
    <text evidence="1">The sequence shown here is derived from an EMBL/GenBank/DDBJ whole genome shotgun (WGS) entry which is preliminary data.</text>
</comment>
<dbReference type="Proteomes" id="UP000011682">
    <property type="component" value="Unassembled WGS sequence"/>
</dbReference>
<dbReference type="AlphaFoldDB" id="S9PP13"/>
<sequence>MLHILEGTRLVEEARDQLFVQAPLRGQNLHGDGVSVGPVTSLVHFTHGPDCRETDDLVIFNAESL</sequence>
<accession>S9PP13</accession>
<reference evidence="1" key="1">
    <citation type="submission" date="2013-05" db="EMBL/GenBank/DDBJ databases">
        <title>Genome assembly of Cystobacter fuscus DSM 2262.</title>
        <authorList>
            <person name="Sharma G."/>
            <person name="Khatri I."/>
            <person name="Kaur C."/>
            <person name="Mayilraj S."/>
            <person name="Subramanian S."/>
        </authorList>
    </citation>
    <scope>NUCLEOTIDE SEQUENCE [LARGE SCALE GENOMIC DNA]</scope>
    <source>
        <strain evidence="1">DSM 2262</strain>
    </source>
</reference>